<evidence type="ECO:0000313" key="2">
    <source>
        <dbReference type="Proteomes" id="UP001500325"/>
    </source>
</evidence>
<dbReference type="InterPro" id="IPR011051">
    <property type="entry name" value="RmlC_Cupin_sf"/>
</dbReference>
<dbReference type="Pfam" id="PF06249">
    <property type="entry name" value="EutQ"/>
    <property type="match status" value="1"/>
</dbReference>
<dbReference type="EMBL" id="BAABIC010000027">
    <property type="protein sequence ID" value="GAA4709104.1"/>
    <property type="molecule type" value="Genomic_DNA"/>
</dbReference>
<dbReference type="SUPFAM" id="SSF51182">
    <property type="entry name" value="RmlC-like cupins"/>
    <property type="match status" value="1"/>
</dbReference>
<dbReference type="RefSeq" id="WP_345383983.1">
    <property type="nucleotide sequence ID" value="NZ_BAABIC010000027.1"/>
</dbReference>
<keyword evidence="2" id="KW-1185">Reference proteome</keyword>
<proteinExistence type="predicted"/>
<reference evidence="2" key="1">
    <citation type="journal article" date="2019" name="Int. J. Syst. Evol. Microbiol.">
        <title>The Global Catalogue of Microorganisms (GCM) 10K type strain sequencing project: providing services to taxonomists for standard genome sequencing and annotation.</title>
        <authorList>
            <consortium name="The Broad Institute Genomics Platform"/>
            <consortium name="The Broad Institute Genome Sequencing Center for Infectious Disease"/>
            <person name="Wu L."/>
            <person name="Ma J."/>
        </authorList>
    </citation>
    <scope>NUCLEOTIDE SEQUENCE [LARGE SCALE GENOMIC DNA]</scope>
    <source>
        <strain evidence="2">JCM 18055</strain>
    </source>
</reference>
<protein>
    <recommendedName>
        <fullName evidence="3">Cupin domain-containing protein</fullName>
    </recommendedName>
</protein>
<dbReference type="Gene3D" id="2.60.120.10">
    <property type="entry name" value="Jelly Rolls"/>
    <property type="match status" value="1"/>
</dbReference>
<dbReference type="InterPro" id="IPR014710">
    <property type="entry name" value="RmlC-like_jellyroll"/>
</dbReference>
<evidence type="ECO:0000313" key="1">
    <source>
        <dbReference type="EMBL" id="GAA4709104.1"/>
    </source>
</evidence>
<gene>
    <name evidence="1" type="ORF">GCM10023215_58250</name>
</gene>
<comment type="caution">
    <text evidence="1">The sequence shown here is derived from an EMBL/GenBank/DDBJ whole genome shotgun (WGS) entry which is preliminary data.</text>
</comment>
<accession>A0ABP8XK81</accession>
<name>A0ABP8XK81_9PSEU</name>
<evidence type="ECO:0008006" key="3">
    <source>
        <dbReference type="Google" id="ProtNLM"/>
    </source>
</evidence>
<dbReference type="Proteomes" id="UP001500325">
    <property type="component" value="Unassembled WGS sequence"/>
</dbReference>
<dbReference type="InterPro" id="IPR010424">
    <property type="entry name" value="EutQ"/>
</dbReference>
<dbReference type="CDD" id="cd02208">
    <property type="entry name" value="cupin_RmlC-like"/>
    <property type="match status" value="1"/>
</dbReference>
<sequence>MTDYDPGAPNARRFPRVIVPDEIDKMPRLTFNTGITTNIFLSRERDDARYFRHGYCYGEPDHLPYHWDQQDFDETHYVLEGKIHLVVEDAAGRTIVLEAGKGEHIYLPAGYKYTLESTGVAYHFFWTSGPSPKVGVADAPEYSRELKALRTSEGN</sequence>
<organism evidence="1 2">
    <name type="scientific">Pseudonocardia yuanmonensis</name>
    <dbReference type="NCBI Taxonomy" id="1095914"/>
    <lineage>
        <taxon>Bacteria</taxon>
        <taxon>Bacillati</taxon>
        <taxon>Actinomycetota</taxon>
        <taxon>Actinomycetes</taxon>
        <taxon>Pseudonocardiales</taxon>
        <taxon>Pseudonocardiaceae</taxon>
        <taxon>Pseudonocardia</taxon>
    </lineage>
</organism>